<organism evidence="3 5">
    <name type="scientific">Medicago truncatula</name>
    <name type="common">Barrel medic</name>
    <name type="synonym">Medicago tribuloides</name>
    <dbReference type="NCBI Taxonomy" id="3880"/>
    <lineage>
        <taxon>Eukaryota</taxon>
        <taxon>Viridiplantae</taxon>
        <taxon>Streptophyta</taxon>
        <taxon>Embryophyta</taxon>
        <taxon>Tracheophyta</taxon>
        <taxon>Spermatophyta</taxon>
        <taxon>Magnoliopsida</taxon>
        <taxon>eudicotyledons</taxon>
        <taxon>Gunneridae</taxon>
        <taxon>Pentapetalae</taxon>
        <taxon>rosids</taxon>
        <taxon>fabids</taxon>
        <taxon>Fabales</taxon>
        <taxon>Fabaceae</taxon>
        <taxon>Papilionoideae</taxon>
        <taxon>50 kb inversion clade</taxon>
        <taxon>NPAAA clade</taxon>
        <taxon>Hologalegina</taxon>
        <taxon>IRL clade</taxon>
        <taxon>Trifolieae</taxon>
        <taxon>Medicago</taxon>
    </lineage>
</organism>
<dbReference type="Gene3D" id="3.30.40.10">
    <property type="entry name" value="Zinc/RING finger domain, C3HC4 (zinc finger)"/>
    <property type="match status" value="1"/>
</dbReference>
<dbReference type="PaxDb" id="3880-AES89578"/>
<sequence>MASSSKNTMPNLNDLLGNLSALNSLQGKRYLLEIYQNRVRIPEPNDRIYKNECSLSFDTPVSSSPQIRFKQEHNAEFE</sequence>
<dbReference type="AlphaFoldDB" id="G7JRP5"/>
<feature type="region of interest" description="Disordered" evidence="1">
    <location>
        <begin position="59"/>
        <end position="78"/>
    </location>
</feature>
<protein>
    <recommendedName>
        <fullName evidence="2">Ubiquitinyl hydrolase variant UBP zinc finger domain-containing protein</fullName>
    </recommendedName>
</protein>
<dbReference type="InterPro" id="IPR041432">
    <property type="entry name" value="UBP13_Znf-UBP_var"/>
</dbReference>
<evidence type="ECO:0000313" key="4">
    <source>
        <dbReference type="EnsemblPlants" id="AES89578"/>
    </source>
</evidence>
<name>G7JRP5_MEDTR</name>
<feature type="compositionally biased region" description="Basic and acidic residues" evidence="1">
    <location>
        <begin position="69"/>
        <end position="78"/>
    </location>
</feature>
<dbReference type="Pfam" id="PF17807">
    <property type="entry name" value="zf-UBP_var"/>
    <property type="match status" value="1"/>
</dbReference>
<dbReference type="EnsemblPlants" id="AES89578">
    <property type="protein sequence ID" value="AES89578"/>
    <property type="gene ID" value="MTR_4g077420"/>
</dbReference>
<evidence type="ECO:0000259" key="2">
    <source>
        <dbReference type="Pfam" id="PF17807"/>
    </source>
</evidence>
<feature type="domain" description="Ubiquitinyl hydrolase variant UBP zinc finger" evidence="2">
    <location>
        <begin position="39"/>
        <end position="63"/>
    </location>
</feature>
<evidence type="ECO:0000313" key="5">
    <source>
        <dbReference type="Proteomes" id="UP000002051"/>
    </source>
</evidence>
<proteinExistence type="predicted"/>
<reference evidence="3 5" key="1">
    <citation type="journal article" date="2011" name="Nature">
        <title>The Medicago genome provides insight into the evolution of rhizobial symbioses.</title>
        <authorList>
            <person name="Young N.D."/>
            <person name="Debelle F."/>
            <person name="Oldroyd G.E."/>
            <person name="Geurts R."/>
            <person name="Cannon S.B."/>
            <person name="Udvardi M.K."/>
            <person name="Benedito V.A."/>
            <person name="Mayer K.F."/>
            <person name="Gouzy J."/>
            <person name="Schoof H."/>
            <person name="Van de Peer Y."/>
            <person name="Proost S."/>
            <person name="Cook D.R."/>
            <person name="Meyers B.C."/>
            <person name="Spannagl M."/>
            <person name="Cheung F."/>
            <person name="De Mita S."/>
            <person name="Krishnakumar V."/>
            <person name="Gundlach H."/>
            <person name="Zhou S."/>
            <person name="Mudge J."/>
            <person name="Bharti A.K."/>
            <person name="Murray J.D."/>
            <person name="Naoumkina M.A."/>
            <person name="Rosen B."/>
            <person name="Silverstein K.A."/>
            <person name="Tang H."/>
            <person name="Rombauts S."/>
            <person name="Zhao P.X."/>
            <person name="Zhou P."/>
            <person name="Barbe V."/>
            <person name="Bardou P."/>
            <person name="Bechner M."/>
            <person name="Bellec A."/>
            <person name="Berger A."/>
            <person name="Berges H."/>
            <person name="Bidwell S."/>
            <person name="Bisseling T."/>
            <person name="Choisne N."/>
            <person name="Couloux A."/>
            <person name="Denny R."/>
            <person name="Deshpande S."/>
            <person name="Dai X."/>
            <person name="Doyle J.J."/>
            <person name="Dudez A.M."/>
            <person name="Farmer A.D."/>
            <person name="Fouteau S."/>
            <person name="Franken C."/>
            <person name="Gibelin C."/>
            <person name="Gish J."/>
            <person name="Goldstein S."/>
            <person name="Gonzalez A.J."/>
            <person name="Green P.J."/>
            <person name="Hallab A."/>
            <person name="Hartog M."/>
            <person name="Hua A."/>
            <person name="Humphray S.J."/>
            <person name="Jeong D.H."/>
            <person name="Jing Y."/>
            <person name="Jocker A."/>
            <person name="Kenton S.M."/>
            <person name="Kim D.J."/>
            <person name="Klee K."/>
            <person name="Lai H."/>
            <person name="Lang C."/>
            <person name="Lin S."/>
            <person name="Macmil S.L."/>
            <person name="Magdelenat G."/>
            <person name="Matthews L."/>
            <person name="McCorrison J."/>
            <person name="Monaghan E.L."/>
            <person name="Mun J.H."/>
            <person name="Najar F.Z."/>
            <person name="Nicholson C."/>
            <person name="Noirot C."/>
            <person name="O'Bleness M."/>
            <person name="Paule C.R."/>
            <person name="Poulain J."/>
            <person name="Prion F."/>
            <person name="Qin B."/>
            <person name="Qu C."/>
            <person name="Retzel E.F."/>
            <person name="Riddle C."/>
            <person name="Sallet E."/>
            <person name="Samain S."/>
            <person name="Samson N."/>
            <person name="Sanders I."/>
            <person name="Saurat O."/>
            <person name="Scarpelli C."/>
            <person name="Schiex T."/>
            <person name="Segurens B."/>
            <person name="Severin A.J."/>
            <person name="Sherrier D.J."/>
            <person name="Shi R."/>
            <person name="Sims S."/>
            <person name="Singer S.R."/>
            <person name="Sinharoy S."/>
            <person name="Sterck L."/>
            <person name="Viollet A."/>
            <person name="Wang B.B."/>
            <person name="Wang K."/>
            <person name="Wang M."/>
            <person name="Wang X."/>
            <person name="Warfsmann J."/>
            <person name="Weissenbach J."/>
            <person name="White D.D."/>
            <person name="White J.D."/>
            <person name="Wiley G.B."/>
            <person name="Wincker P."/>
            <person name="Xing Y."/>
            <person name="Yang L."/>
            <person name="Yao Z."/>
            <person name="Ying F."/>
            <person name="Zhai J."/>
            <person name="Zhou L."/>
            <person name="Zuber A."/>
            <person name="Denarie J."/>
            <person name="Dixon R.A."/>
            <person name="May G.D."/>
            <person name="Schwartz D.C."/>
            <person name="Rogers J."/>
            <person name="Quetier F."/>
            <person name="Town C.D."/>
            <person name="Roe B.A."/>
        </authorList>
    </citation>
    <scope>NUCLEOTIDE SEQUENCE [LARGE SCALE GENOMIC DNA]</scope>
    <source>
        <strain evidence="3">A17</strain>
        <strain evidence="4 5">cv. Jemalong A17</strain>
    </source>
</reference>
<evidence type="ECO:0000256" key="1">
    <source>
        <dbReference type="SAM" id="MobiDB-lite"/>
    </source>
</evidence>
<accession>G7JRP5</accession>
<dbReference type="EMBL" id="CM001220">
    <property type="protein sequence ID" value="AES89578.1"/>
    <property type="molecule type" value="Genomic_DNA"/>
</dbReference>
<dbReference type="HOGENOM" id="CLU_2761606_0_0_1"/>
<reference evidence="4" key="3">
    <citation type="submission" date="2015-04" db="UniProtKB">
        <authorList>
            <consortium name="EnsemblPlants"/>
        </authorList>
    </citation>
    <scope>IDENTIFICATION</scope>
    <source>
        <strain evidence="4">cv. Jemalong A17</strain>
    </source>
</reference>
<dbReference type="InterPro" id="IPR013083">
    <property type="entry name" value="Znf_RING/FYVE/PHD"/>
</dbReference>
<dbReference type="Proteomes" id="UP000002051">
    <property type="component" value="Chromosome 4"/>
</dbReference>
<gene>
    <name evidence="3" type="ordered locus">MTR_4g077420</name>
</gene>
<evidence type="ECO:0000313" key="3">
    <source>
        <dbReference type="EMBL" id="AES89578.1"/>
    </source>
</evidence>
<keyword evidence="5" id="KW-1185">Reference proteome</keyword>
<reference evidence="3 5" key="2">
    <citation type="journal article" date="2014" name="BMC Genomics">
        <title>An improved genome release (version Mt4.0) for the model legume Medicago truncatula.</title>
        <authorList>
            <person name="Tang H."/>
            <person name="Krishnakumar V."/>
            <person name="Bidwell S."/>
            <person name="Rosen B."/>
            <person name="Chan A."/>
            <person name="Zhou S."/>
            <person name="Gentzbittel L."/>
            <person name="Childs K.L."/>
            <person name="Yandell M."/>
            <person name="Gundlach H."/>
            <person name="Mayer K.F."/>
            <person name="Schwartz D.C."/>
            <person name="Town C.D."/>
        </authorList>
    </citation>
    <scope>GENOME REANNOTATION</scope>
    <source>
        <strain evidence="4 5">cv. Jemalong A17</strain>
    </source>
</reference>